<dbReference type="EMBL" id="JANPWB010000009">
    <property type="protein sequence ID" value="KAJ1154433.1"/>
    <property type="molecule type" value="Genomic_DNA"/>
</dbReference>
<reference evidence="1" key="1">
    <citation type="journal article" date="2022" name="bioRxiv">
        <title>Sequencing and chromosome-scale assembly of the giantPleurodeles waltlgenome.</title>
        <authorList>
            <person name="Brown T."/>
            <person name="Elewa A."/>
            <person name="Iarovenko S."/>
            <person name="Subramanian E."/>
            <person name="Araus A.J."/>
            <person name="Petzold A."/>
            <person name="Susuki M."/>
            <person name="Suzuki K.-i.T."/>
            <person name="Hayashi T."/>
            <person name="Toyoda A."/>
            <person name="Oliveira C."/>
            <person name="Osipova E."/>
            <person name="Leigh N.D."/>
            <person name="Simon A."/>
            <person name="Yun M.H."/>
        </authorList>
    </citation>
    <scope>NUCLEOTIDE SEQUENCE</scope>
    <source>
        <strain evidence="1">20211129_DDA</strain>
        <tissue evidence="1">Liver</tissue>
    </source>
</reference>
<organism evidence="1 2">
    <name type="scientific">Pleurodeles waltl</name>
    <name type="common">Iberian ribbed newt</name>
    <dbReference type="NCBI Taxonomy" id="8319"/>
    <lineage>
        <taxon>Eukaryota</taxon>
        <taxon>Metazoa</taxon>
        <taxon>Chordata</taxon>
        <taxon>Craniata</taxon>
        <taxon>Vertebrata</taxon>
        <taxon>Euteleostomi</taxon>
        <taxon>Amphibia</taxon>
        <taxon>Batrachia</taxon>
        <taxon>Caudata</taxon>
        <taxon>Salamandroidea</taxon>
        <taxon>Salamandridae</taxon>
        <taxon>Pleurodelinae</taxon>
        <taxon>Pleurodeles</taxon>
    </lineage>
</organism>
<gene>
    <name evidence="1" type="ORF">NDU88_007185</name>
</gene>
<evidence type="ECO:0000313" key="2">
    <source>
        <dbReference type="Proteomes" id="UP001066276"/>
    </source>
</evidence>
<protein>
    <submittedName>
        <fullName evidence="1">Uncharacterized protein</fullName>
    </submittedName>
</protein>
<accession>A0AAV7RR42</accession>
<dbReference type="AlphaFoldDB" id="A0AAV7RR42"/>
<comment type="caution">
    <text evidence="1">The sequence shown here is derived from an EMBL/GenBank/DDBJ whole genome shotgun (WGS) entry which is preliminary data.</text>
</comment>
<evidence type="ECO:0000313" key="1">
    <source>
        <dbReference type="EMBL" id="KAJ1154433.1"/>
    </source>
</evidence>
<proteinExistence type="predicted"/>
<name>A0AAV7RR42_PLEWA</name>
<feature type="non-terminal residue" evidence="1">
    <location>
        <position position="1"/>
    </location>
</feature>
<keyword evidence="2" id="KW-1185">Reference proteome</keyword>
<feature type="non-terminal residue" evidence="1">
    <location>
        <position position="75"/>
    </location>
</feature>
<dbReference type="Proteomes" id="UP001066276">
    <property type="component" value="Chromosome 5"/>
</dbReference>
<sequence>GVEGICSRGPFGVYNSRHHQHHHYDPGGTKDDIHHCRTIDFLSSRTTDSSTCTSTSKHGTTNRTHINIWHSDHPC</sequence>